<feature type="region of interest" description="Disordered" evidence="4">
    <location>
        <begin position="799"/>
        <end position="818"/>
    </location>
</feature>
<dbReference type="GO" id="GO:0008104">
    <property type="term" value="P:intracellular protein localization"/>
    <property type="evidence" value="ECO:0007669"/>
    <property type="project" value="TreeGrafter"/>
</dbReference>
<dbReference type="Gene3D" id="2.30.30.40">
    <property type="entry name" value="SH3 Domains"/>
    <property type="match status" value="1"/>
</dbReference>
<feature type="compositionally biased region" description="Acidic residues" evidence="4">
    <location>
        <begin position="47"/>
        <end position="62"/>
    </location>
</feature>
<feature type="compositionally biased region" description="Polar residues" evidence="4">
    <location>
        <begin position="441"/>
        <end position="458"/>
    </location>
</feature>
<evidence type="ECO:0000313" key="7">
    <source>
        <dbReference type="Proteomes" id="UP000650833"/>
    </source>
</evidence>
<dbReference type="GO" id="GO:0030950">
    <property type="term" value="P:establishment or maintenance of actin cytoskeleton polarity"/>
    <property type="evidence" value="ECO:0007669"/>
    <property type="project" value="TreeGrafter"/>
</dbReference>
<organism evidence="6 7">
    <name type="scientific">Mucor plumbeus</name>
    <dbReference type="NCBI Taxonomy" id="97098"/>
    <lineage>
        <taxon>Eukaryota</taxon>
        <taxon>Fungi</taxon>
        <taxon>Fungi incertae sedis</taxon>
        <taxon>Mucoromycota</taxon>
        <taxon>Mucoromycotina</taxon>
        <taxon>Mucoromycetes</taxon>
        <taxon>Mucorales</taxon>
        <taxon>Mucorineae</taxon>
        <taxon>Mucoraceae</taxon>
        <taxon>Mucor</taxon>
    </lineage>
</organism>
<feature type="region of interest" description="Disordered" evidence="4">
    <location>
        <begin position="375"/>
        <end position="464"/>
    </location>
</feature>
<gene>
    <name evidence="6" type="ORF">INT46_001259</name>
</gene>
<feature type="compositionally biased region" description="Basic and acidic residues" evidence="4">
    <location>
        <begin position="389"/>
        <end position="406"/>
    </location>
</feature>
<feature type="coiled-coil region" evidence="3">
    <location>
        <begin position="940"/>
        <end position="967"/>
    </location>
</feature>
<dbReference type="SUPFAM" id="SSF50044">
    <property type="entry name" value="SH3-domain"/>
    <property type="match status" value="1"/>
</dbReference>
<dbReference type="InterPro" id="IPR053039">
    <property type="entry name" value="Polarity_Bud-Selection_Reg"/>
</dbReference>
<dbReference type="PANTHER" id="PTHR47775">
    <property type="entry name" value="BUD SITE SELECTION PROTEIN 14"/>
    <property type="match status" value="1"/>
</dbReference>
<feature type="compositionally biased region" description="Polar residues" evidence="4">
    <location>
        <begin position="805"/>
        <end position="818"/>
    </location>
</feature>
<dbReference type="EMBL" id="JAEPRC010000433">
    <property type="protein sequence ID" value="KAG2197352.1"/>
    <property type="molecule type" value="Genomic_DNA"/>
</dbReference>
<feature type="compositionally biased region" description="Low complexity" evidence="4">
    <location>
        <begin position="878"/>
        <end position="893"/>
    </location>
</feature>
<keyword evidence="1 2" id="KW-0728">SH3 domain</keyword>
<feature type="region of interest" description="Disordered" evidence="4">
    <location>
        <begin position="866"/>
        <end position="901"/>
    </location>
</feature>
<protein>
    <recommendedName>
        <fullName evidence="5">SH3 domain-containing protein</fullName>
    </recommendedName>
</protein>
<evidence type="ECO:0000259" key="5">
    <source>
        <dbReference type="PROSITE" id="PS50002"/>
    </source>
</evidence>
<feature type="domain" description="SH3" evidence="5">
    <location>
        <begin position="89"/>
        <end position="150"/>
    </location>
</feature>
<feature type="region of interest" description="Disordered" evidence="4">
    <location>
        <begin position="216"/>
        <end position="250"/>
    </location>
</feature>
<dbReference type="InterPro" id="IPR001452">
    <property type="entry name" value="SH3_domain"/>
</dbReference>
<feature type="compositionally biased region" description="Low complexity" evidence="4">
    <location>
        <begin position="63"/>
        <end position="72"/>
    </location>
</feature>
<reference evidence="6" key="1">
    <citation type="submission" date="2020-12" db="EMBL/GenBank/DDBJ databases">
        <title>Metabolic potential, ecology and presence of endohyphal bacteria is reflected in genomic diversity of Mucoromycotina.</title>
        <authorList>
            <person name="Muszewska A."/>
            <person name="Okrasinska A."/>
            <person name="Steczkiewicz K."/>
            <person name="Drgas O."/>
            <person name="Orlowska M."/>
            <person name="Perlinska-Lenart U."/>
            <person name="Aleksandrzak-Piekarczyk T."/>
            <person name="Szatraj K."/>
            <person name="Zielenkiewicz U."/>
            <person name="Pilsyk S."/>
            <person name="Malc E."/>
            <person name="Mieczkowski P."/>
            <person name="Kruszewska J.S."/>
            <person name="Biernat P."/>
            <person name="Pawlowska J."/>
        </authorList>
    </citation>
    <scope>NUCLEOTIDE SEQUENCE</scope>
    <source>
        <strain evidence="6">CBS 226.32</strain>
    </source>
</reference>
<sequence>MPSSTTKDSRRLTGYRGDTADNNHIGHIQHESLYDDDMEDYQPYTTTDDDEIYEEYDEDLDDIQQQQQQQQQDDQDDTGSELSIPDPNIDFDMVYALHTFAATVEGQASVVRGDALTLLDDSNSYWWLVKVLKTAEVGYIPAENIETPHERLARLNSHRNIELTRKDIQDAFPTPPSNKLKKTNRVTLAKGVQFQSQIIYGTSDDEEDFEAEFEQWDEKMRSDDSETDDQDSDEDSDDPYNYYDDHNQSYSEQPDMFLSYQSSEPTATATTTATASQQQQQSQINTKPINNTNYTNNNNNNPTNQYNQISNDSDIINDPEDHIVHNVDRNTLNLEDETIKISLTPSIARGYDDHHRNSDSSIQSKLKKAAKLDKLLGPSSSPEPTIQEQQRRNSKDSNSSKKEKSGIRKFFSRSSSTGGNNKESKKNKKSSASLSLERQLSGGSNYETASISSQSTGMMSFDRDRQGSLDSSIISAAASVQPTQLKINAGNITDFGNELYKFALIYPFTTALELIHQVIQHPNDENNEDVLVENTSAYHDYYLIVRTLGGDEFTLVPSDKPLEIFHSLTAHLSTPMPSLKKARRISQLMGSDNTHIGGPNKENIHQQQDQVQFFLFSKTKRIEDGEIQIKVSLFPSQPQQQQKQHYNADQSKRVDKLVKIPSNILIKDAVTLLLEKFHILNGIVAGSTTNDIKSLRLDGDDDLVKYQLFISKDGEESLLDTNDKIMDTFDVDQAPSIHYRRNSNPDRSSITVNITSPEKTEVYFILKCIDDNKEHYNNNHHHHEQHQQHTKPHRLMRQDTPMPRQETTPTDGFNQQPLPQYQPQIVLDTHDVMCSPEEAMFESKPVLSSSPDSNEDLLSQLDEAIDTLTPTTPPPIAPLHQPQSQPQPQQLQKQRPRPESTESMLFCNDFGMNDLMVIIRGAAQLEKPVQSARQSSYQIRNEISEVFKDSQARLDQLEKELDRIMSEAVKVYP</sequence>
<dbReference type="Proteomes" id="UP000650833">
    <property type="component" value="Unassembled WGS sequence"/>
</dbReference>
<feature type="region of interest" description="Disordered" evidence="4">
    <location>
        <begin position="1"/>
        <end position="85"/>
    </location>
</feature>
<evidence type="ECO:0000256" key="2">
    <source>
        <dbReference type="PROSITE-ProRule" id="PRU00192"/>
    </source>
</evidence>
<dbReference type="GO" id="GO:0015630">
    <property type="term" value="C:microtubule cytoskeleton"/>
    <property type="evidence" value="ECO:0007669"/>
    <property type="project" value="TreeGrafter"/>
</dbReference>
<feature type="compositionally biased region" description="Acidic residues" evidence="4">
    <location>
        <begin position="225"/>
        <end position="238"/>
    </location>
</feature>
<feature type="region of interest" description="Disordered" evidence="4">
    <location>
        <begin position="263"/>
        <end position="317"/>
    </location>
</feature>
<dbReference type="Pfam" id="PF00018">
    <property type="entry name" value="SH3_1"/>
    <property type="match status" value="1"/>
</dbReference>
<evidence type="ECO:0000313" key="6">
    <source>
        <dbReference type="EMBL" id="KAG2197352.1"/>
    </source>
</evidence>
<evidence type="ECO:0000256" key="4">
    <source>
        <dbReference type="SAM" id="MobiDB-lite"/>
    </source>
</evidence>
<dbReference type="GO" id="GO:0051286">
    <property type="term" value="C:cell tip"/>
    <property type="evidence" value="ECO:0007669"/>
    <property type="project" value="TreeGrafter"/>
</dbReference>
<name>A0A8H7QS07_9FUNG</name>
<evidence type="ECO:0000256" key="1">
    <source>
        <dbReference type="ARBA" id="ARBA00022443"/>
    </source>
</evidence>
<feature type="region of interest" description="Disordered" evidence="4">
    <location>
        <begin position="349"/>
        <end position="368"/>
    </location>
</feature>
<evidence type="ECO:0000256" key="3">
    <source>
        <dbReference type="SAM" id="Coils"/>
    </source>
</evidence>
<feature type="compositionally biased region" description="Polar residues" evidence="4">
    <location>
        <begin position="378"/>
        <end position="388"/>
    </location>
</feature>
<dbReference type="InterPro" id="IPR036028">
    <property type="entry name" value="SH3-like_dom_sf"/>
</dbReference>
<dbReference type="PROSITE" id="PS50002">
    <property type="entry name" value="SH3"/>
    <property type="match status" value="1"/>
</dbReference>
<dbReference type="AlphaFoldDB" id="A0A8H7QS07"/>
<proteinExistence type="predicted"/>
<keyword evidence="7" id="KW-1185">Reference proteome</keyword>
<accession>A0A8H7QS07</accession>
<comment type="caution">
    <text evidence="6">The sequence shown here is derived from an EMBL/GenBank/DDBJ whole genome shotgun (WGS) entry which is preliminary data.</text>
</comment>
<dbReference type="SMART" id="SM00326">
    <property type="entry name" value="SH3"/>
    <property type="match status" value="1"/>
</dbReference>
<dbReference type="OrthoDB" id="196165at2759"/>
<keyword evidence="3" id="KW-0175">Coiled coil</keyword>
<dbReference type="PANTHER" id="PTHR47775:SF1">
    <property type="entry name" value="BUD SITE SELECTION PROTEIN 14"/>
    <property type="match status" value="1"/>
</dbReference>
<feature type="compositionally biased region" description="Low complexity" evidence="4">
    <location>
        <begin position="266"/>
        <end position="311"/>
    </location>
</feature>